<dbReference type="InterPro" id="IPR012337">
    <property type="entry name" value="RNaseH-like_sf"/>
</dbReference>
<organism evidence="1 2">
    <name type="scientific">Mycena chlorophos</name>
    <name type="common">Agaric fungus</name>
    <name type="synonym">Agaricus chlorophos</name>
    <dbReference type="NCBI Taxonomy" id="658473"/>
    <lineage>
        <taxon>Eukaryota</taxon>
        <taxon>Fungi</taxon>
        <taxon>Dikarya</taxon>
        <taxon>Basidiomycota</taxon>
        <taxon>Agaricomycotina</taxon>
        <taxon>Agaricomycetes</taxon>
        <taxon>Agaricomycetidae</taxon>
        <taxon>Agaricales</taxon>
        <taxon>Marasmiineae</taxon>
        <taxon>Mycenaceae</taxon>
        <taxon>Mycena</taxon>
    </lineage>
</organism>
<dbReference type="EMBL" id="DF849999">
    <property type="protein sequence ID" value="GAT61194.1"/>
    <property type="molecule type" value="Genomic_DNA"/>
</dbReference>
<protein>
    <submittedName>
        <fullName evidence="1">RNase H-domain-containing protein</fullName>
    </submittedName>
</protein>
<sequence>LVQATGAAIRTGSSQILCVADSQAALRGILSTHARSGQLRAIQYDVLIRQALSHNPHLSIVNLWTPAHIGTVGNELADEAAKNATQLEPPPTLPISLTTVQRLIEHQTLAEWNETWRKSTTGAALRYIDKTAP</sequence>
<feature type="non-terminal residue" evidence="1">
    <location>
        <position position="1"/>
    </location>
</feature>
<dbReference type="InterPro" id="IPR036397">
    <property type="entry name" value="RNaseH_sf"/>
</dbReference>
<evidence type="ECO:0000313" key="2">
    <source>
        <dbReference type="Proteomes" id="UP000815677"/>
    </source>
</evidence>
<accession>A0ABQ0MDN3</accession>
<dbReference type="Proteomes" id="UP000815677">
    <property type="component" value="Unassembled WGS sequence"/>
</dbReference>
<gene>
    <name evidence="1" type="ORF">MCHLO_17243</name>
</gene>
<proteinExistence type="predicted"/>
<keyword evidence="2" id="KW-1185">Reference proteome</keyword>
<dbReference type="Gene3D" id="3.30.420.10">
    <property type="entry name" value="Ribonuclease H-like superfamily/Ribonuclease H"/>
    <property type="match status" value="1"/>
</dbReference>
<reference evidence="1" key="1">
    <citation type="submission" date="2014-09" db="EMBL/GenBank/DDBJ databases">
        <title>Genome sequence of the luminous mushroom Mycena chlorophos for searching fungal bioluminescence genes.</title>
        <authorList>
            <person name="Tanaka Y."/>
            <person name="Kasuga D."/>
            <person name="Oba Y."/>
            <person name="Hase S."/>
            <person name="Sato K."/>
            <person name="Oba Y."/>
            <person name="Sakakibara Y."/>
        </authorList>
    </citation>
    <scope>NUCLEOTIDE SEQUENCE</scope>
</reference>
<evidence type="ECO:0000313" key="1">
    <source>
        <dbReference type="EMBL" id="GAT61194.1"/>
    </source>
</evidence>
<name>A0ABQ0MDN3_MYCCL</name>
<dbReference type="SUPFAM" id="SSF53098">
    <property type="entry name" value="Ribonuclease H-like"/>
    <property type="match status" value="1"/>
</dbReference>